<evidence type="ECO:0000256" key="7">
    <source>
        <dbReference type="RuleBase" id="RU000488"/>
    </source>
</evidence>
<keyword evidence="2 7" id="KW-0813">Transport</keyword>
<comment type="subcellular location">
    <subcellularLocation>
        <location evidence="1">Membrane</location>
        <topology evidence="1">Multi-pass membrane protein</topology>
    </subcellularLocation>
</comment>
<dbReference type="InterPro" id="IPR018108">
    <property type="entry name" value="MCP_transmembrane"/>
</dbReference>
<proteinExistence type="inferred from homology"/>
<evidence type="ECO:0000256" key="1">
    <source>
        <dbReference type="ARBA" id="ARBA00004141"/>
    </source>
</evidence>
<reference evidence="9" key="1">
    <citation type="journal article" date="2015" name="PLoS Genet.">
        <title>Genome Sequence and Transcriptome Analyses of Chrysochromulina tobin: Metabolic Tools for Enhanced Algal Fitness in the Prominent Order Prymnesiales (Haptophyceae).</title>
        <authorList>
            <person name="Hovde B.T."/>
            <person name="Deodato C.R."/>
            <person name="Hunsperger H.M."/>
            <person name="Ryken S.A."/>
            <person name="Yost W."/>
            <person name="Jha R.K."/>
            <person name="Patterson J."/>
            <person name="Monnat R.J. Jr."/>
            <person name="Barlow S.B."/>
            <person name="Starkenburg S.R."/>
            <person name="Cattolico R.A."/>
        </authorList>
    </citation>
    <scope>NUCLEOTIDE SEQUENCE</scope>
    <source>
        <strain evidence="9">CCMP291</strain>
    </source>
</reference>
<dbReference type="Pfam" id="PF00153">
    <property type="entry name" value="Mito_carr"/>
    <property type="match status" value="2"/>
</dbReference>
<dbReference type="EMBL" id="JWZX01002603">
    <property type="protein sequence ID" value="KOO28213.1"/>
    <property type="molecule type" value="Genomic_DNA"/>
</dbReference>
<dbReference type="PANTHER" id="PTHR24089">
    <property type="entry name" value="SOLUTE CARRIER FAMILY 25"/>
    <property type="match status" value="1"/>
</dbReference>
<dbReference type="Gene3D" id="1.50.40.10">
    <property type="entry name" value="Mitochondrial carrier domain"/>
    <property type="match status" value="1"/>
</dbReference>
<evidence type="ECO:0000313" key="8">
    <source>
        <dbReference type="EMBL" id="KOO28213.1"/>
    </source>
</evidence>
<feature type="repeat" description="Solcar" evidence="6">
    <location>
        <begin position="170"/>
        <end position="250"/>
    </location>
</feature>
<dbReference type="InterPro" id="IPR002067">
    <property type="entry name" value="MCP"/>
</dbReference>
<evidence type="ECO:0000256" key="4">
    <source>
        <dbReference type="ARBA" id="ARBA00022737"/>
    </source>
</evidence>
<dbReference type="GO" id="GO:0055085">
    <property type="term" value="P:transmembrane transport"/>
    <property type="evidence" value="ECO:0007669"/>
    <property type="project" value="InterPro"/>
</dbReference>
<dbReference type="InterPro" id="IPR023395">
    <property type="entry name" value="MCP_dom_sf"/>
</dbReference>
<evidence type="ECO:0000256" key="3">
    <source>
        <dbReference type="ARBA" id="ARBA00022692"/>
    </source>
</evidence>
<keyword evidence="4" id="KW-0677">Repeat</keyword>
<keyword evidence="9" id="KW-1185">Reference proteome</keyword>
<comment type="similarity">
    <text evidence="7">Belongs to the mitochondrial carrier (TC 2.A.29) family.</text>
</comment>
<dbReference type="SUPFAM" id="SSF103506">
    <property type="entry name" value="Mitochondrial carrier"/>
    <property type="match status" value="1"/>
</dbReference>
<dbReference type="PROSITE" id="PS50920">
    <property type="entry name" value="SOLCAR"/>
    <property type="match status" value="2"/>
</dbReference>
<gene>
    <name evidence="8" type="ORF">Ctob_013979</name>
</gene>
<feature type="repeat" description="Solcar" evidence="6">
    <location>
        <begin position="60"/>
        <end position="143"/>
    </location>
</feature>
<keyword evidence="3 6" id="KW-0812">Transmembrane</keyword>
<sequence length="266" mass="28035">MMLTKQPFIKALSSLRGGWFRGNSADALAAAMRVGITMPAYAMFKRALVRISGGDELQPIPRWATFTAGALAGCTATVICFPLEVVRTRAAAGCDIDNVAACLVTLADTEGFLSLYGGLVTTLAGVLPFNAIKLASYDFLRDQALRQRMGAARPAPGSAEAQRISLPPATTAAIAAWGGVLAATSCFPLEVVRRRQMMGEFVGLSVPGAIAALSRKEGVAALMAGANLNIVKVAIGNSIGFVLYEAFMDVLQVHGRSPPWEKKRSC</sequence>
<evidence type="ECO:0000256" key="5">
    <source>
        <dbReference type="ARBA" id="ARBA00023136"/>
    </source>
</evidence>
<evidence type="ECO:0000256" key="2">
    <source>
        <dbReference type="ARBA" id="ARBA00022448"/>
    </source>
</evidence>
<protein>
    <submittedName>
        <fullName evidence="8">Mitochondrial substrate carrier family protein</fullName>
    </submittedName>
</protein>
<organism evidence="8 9">
    <name type="scientific">Chrysochromulina tobinii</name>
    <dbReference type="NCBI Taxonomy" id="1460289"/>
    <lineage>
        <taxon>Eukaryota</taxon>
        <taxon>Haptista</taxon>
        <taxon>Haptophyta</taxon>
        <taxon>Prymnesiophyceae</taxon>
        <taxon>Prymnesiales</taxon>
        <taxon>Chrysochromulinaceae</taxon>
        <taxon>Chrysochromulina</taxon>
    </lineage>
</organism>
<comment type="caution">
    <text evidence="8">The sequence shown here is derived from an EMBL/GenBank/DDBJ whole genome shotgun (WGS) entry which is preliminary data.</text>
</comment>
<evidence type="ECO:0000256" key="6">
    <source>
        <dbReference type="PROSITE-ProRule" id="PRU00282"/>
    </source>
</evidence>
<keyword evidence="5 6" id="KW-0472">Membrane</keyword>
<dbReference type="PRINTS" id="PR00926">
    <property type="entry name" value="MITOCARRIER"/>
</dbReference>
<dbReference type="GO" id="GO:0016020">
    <property type="term" value="C:membrane"/>
    <property type="evidence" value="ECO:0007669"/>
    <property type="project" value="UniProtKB-SubCell"/>
</dbReference>
<dbReference type="Proteomes" id="UP000037460">
    <property type="component" value="Unassembled WGS sequence"/>
</dbReference>
<accession>A0A0M0JPM1</accession>
<evidence type="ECO:0000313" key="9">
    <source>
        <dbReference type="Proteomes" id="UP000037460"/>
    </source>
</evidence>
<dbReference type="AlphaFoldDB" id="A0A0M0JPM1"/>
<name>A0A0M0JPM1_9EUKA</name>